<sequence length="272" mass="29489">MLFDYFGRGYSDAPTNVHDVNLYLTQILLVLSSSEIPWTGNKSFSIVGYSFGGALSMALAEYFPNLIDSITLVAPSGLVRDYHVGWQARLIYQGGWLPGDIRRSLVKRRLYIPPPPASPFDQNGTFRVGSSDATSGPDYDYAAISKKTPAVTVSDVLNWQITNHPGFVDAFISCINYAPIFNQNDSWTSVGNTLRERRQADTTDTGTNKVLLILGTSDPSIVTEEIIADATASLGEDGVNLIVLDGGHEIAITQGVKIADILSSHLVASTDQ</sequence>
<keyword evidence="3" id="KW-1185">Reference proteome</keyword>
<accession>A0AAN6BZ34</accession>
<feature type="domain" description="AB hydrolase-1" evidence="1">
    <location>
        <begin position="2"/>
        <end position="101"/>
    </location>
</feature>
<proteinExistence type="predicted"/>
<evidence type="ECO:0000313" key="3">
    <source>
        <dbReference type="Proteomes" id="UP000537989"/>
    </source>
</evidence>
<evidence type="ECO:0000313" key="2">
    <source>
        <dbReference type="EMBL" id="KAF5236431.1"/>
    </source>
</evidence>
<name>A0AAN6BZ34_FUSAU</name>
<dbReference type="SUPFAM" id="SSF53474">
    <property type="entry name" value="alpha/beta-Hydrolases"/>
    <property type="match status" value="1"/>
</dbReference>
<dbReference type="AlphaFoldDB" id="A0AAN6BZ34"/>
<reference evidence="2 3" key="1">
    <citation type="submission" date="2020-02" db="EMBL/GenBank/DDBJ databases">
        <title>Identification and distribution of gene clusters putatively required for synthesis of sphingolipid metabolism inhibitors in phylogenetically diverse species of the filamentous fungus Fusarium.</title>
        <authorList>
            <person name="Kim H.-S."/>
            <person name="Busman M."/>
            <person name="Brown D.W."/>
            <person name="Divon H."/>
            <person name="Uhlig S."/>
            <person name="Proctor R.H."/>
        </authorList>
    </citation>
    <scope>NUCLEOTIDE SEQUENCE [LARGE SCALE GENOMIC DNA]</scope>
    <source>
        <strain evidence="2 3">NRRL 2903</strain>
    </source>
</reference>
<evidence type="ECO:0000259" key="1">
    <source>
        <dbReference type="Pfam" id="PF00561"/>
    </source>
</evidence>
<organism evidence="2 3">
    <name type="scientific">Fusarium austroamericanum</name>
    <dbReference type="NCBI Taxonomy" id="282268"/>
    <lineage>
        <taxon>Eukaryota</taxon>
        <taxon>Fungi</taxon>
        <taxon>Dikarya</taxon>
        <taxon>Ascomycota</taxon>
        <taxon>Pezizomycotina</taxon>
        <taxon>Sordariomycetes</taxon>
        <taxon>Hypocreomycetidae</taxon>
        <taxon>Hypocreales</taxon>
        <taxon>Nectriaceae</taxon>
        <taxon>Fusarium</taxon>
    </lineage>
</organism>
<dbReference type="Proteomes" id="UP000537989">
    <property type="component" value="Unassembled WGS sequence"/>
</dbReference>
<dbReference type="EMBL" id="JAAMOD010000181">
    <property type="protein sequence ID" value="KAF5236431.1"/>
    <property type="molecule type" value="Genomic_DNA"/>
</dbReference>
<gene>
    <name evidence="2" type="ORF">FAUST_6581</name>
</gene>
<dbReference type="Gene3D" id="3.40.50.1820">
    <property type="entry name" value="alpha/beta hydrolase"/>
    <property type="match status" value="1"/>
</dbReference>
<dbReference type="InterPro" id="IPR029058">
    <property type="entry name" value="AB_hydrolase_fold"/>
</dbReference>
<protein>
    <recommendedName>
        <fullName evidence="1">AB hydrolase-1 domain-containing protein</fullName>
    </recommendedName>
</protein>
<comment type="caution">
    <text evidence="2">The sequence shown here is derived from an EMBL/GenBank/DDBJ whole genome shotgun (WGS) entry which is preliminary data.</text>
</comment>
<dbReference type="Pfam" id="PF00561">
    <property type="entry name" value="Abhydrolase_1"/>
    <property type="match status" value="1"/>
</dbReference>
<dbReference type="InterPro" id="IPR000073">
    <property type="entry name" value="AB_hydrolase_1"/>
</dbReference>